<dbReference type="GO" id="GO:0004672">
    <property type="term" value="F:protein kinase activity"/>
    <property type="evidence" value="ECO:0007669"/>
    <property type="project" value="InterPro"/>
</dbReference>
<keyword evidence="3" id="KW-1185">Reference proteome</keyword>
<dbReference type="InterPro" id="IPR000719">
    <property type="entry name" value="Prot_kinase_dom"/>
</dbReference>
<dbReference type="SUPFAM" id="SSF56112">
    <property type="entry name" value="Protein kinase-like (PK-like)"/>
    <property type="match status" value="1"/>
</dbReference>
<dbReference type="Pfam" id="PF00069">
    <property type="entry name" value="Pkinase"/>
    <property type="match status" value="1"/>
</dbReference>
<gene>
    <name evidence="2" type="ORF">DL546_006921</name>
</gene>
<sequence length="273" mass="30192">MEILKAQQCFERIDGGGIRFIYTQVLFRRDGLIFCAKHPQRRIGPGGLAAEEFKDITAIHPEAYRPILPSGCTVAPPESISGCYVKQPNLIAYGVSGDLASYVLQELATCEIIRKNPHPNLAFYYGCVVSDDGGRVAGLCFKRYSVDLMQKLNPGHLNKSAFVTSDDRAAARKTASTRYLPGIEAGIRELHALGIVHNDLNPANVMITEDDTPVIIDFDSSTPPGVALDKTRRTHGWFDPDVHVSRENNDLDALAELRVWLTGSSSEEFRFKE</sequence>
<dbReference type="InterPro" id="IPR011009">
    <property type="entry name" value="Kinase-like_dom_sf"/>
</dbReference>
<accession>A0A420YEE6</accession>
<comment type="caution">
    <text evidence="2">The sequence shown here is derived from an EMBL/GenBank/DDBJ whole genome shotgun (WGS) entry which is preliminary data.</text>
</comment>
<dbReference type="EMBL" id="QVQW01000015">
    <property type="protein sequence ID" value="RKU46273.1"/>
    <property type="molecule type" value="Genomic_DNA"/>
</dbReference>
<dbReference type="PROSITE" id="PS50011">
    <property type="entry name" value="PROTEIN_KINASE_DOM"/>
    <property type="match status" value="1"/>
</dbReference>
<evidence type="ECO:0000313" key="3">
    <source>
        <dbReference type="Proteomes" id="UP000275385"/>
    </source>
</evidence>
<name>A0A420YEE6_9PEZI</name>
<dbReference type="OrthoDB" id="4062651at2759"/>
<reference evidence="2 3" key="1">
    <citation type="submission" date="2018-08" db="EMBL/GenBank/DDBJ databases">
        <title>Draft genome of the lignicolous fungus Coniochaeta pulveracea.</title>
        <authorList>
            <person name="Borstlap C.J."/>
            <person name="De Witt R.N."/>
            <person name="Botha A."/>
            <person name="Volschenk H."/>
        </authorList>
    </citation>
    <scope>NUCLEOTIDE SEQUENCE [LARGE SCALE GENOMIC DNA]</scope>
    <source>
        <strain evidence="2 3">CAB683</strain>
    </source>
</reference>
<evidence type="ECO:0000259" key="1">
    <source>
        <dbReference type="PROSITE" id="PS50011"/>
    </source>
</evidence>
<dbReference type="GO" id="GO:0005524">
    <property type="term" value="F:ATP binding"/>
    <property type="evidence" value="ECO:0007669"/>
    <property type="project" value="InterPro"/>
</dbReference>
<organism evidence="2 3">
    <name type="scientific">Coniochaeta pulveracea</name>
    <dbReference type="NCBI Taxonomy" id="177199"/>
    <lineage>
        <taxon>Eukaryota</taxon>
        <taxon>Fungi</taxon>
        <taxon>Dikarya</taxon>
        <taxon>Ascomycota</taxon>
        <taxon>Pezizomycotina</taxon>
        <taxon>Sordariomycetes</taxon>
        <taxon>Sordariomycetidae</taxon>
        <taxon>Coniochaetales</taxon>
        <taxon>Coniochaetaceae</taxon>
        <taxon>Coniochaeta</taxon>
    </lineage>
</organism>
<dbReference type="STRING" id="177199.A0A420YEE6"/>
<proteinExistence type="predicted"/>
<dbReference type="Proteomes" id="UP000275385">
    <property type="component" value="Unassembled WGS sequence"/>
</dbReference>
<feature type="domain" description="Protein kinase" evidence="1">
    <location>
        <begin position="37"/>
        <end position="273"/>
    </location>
</feature>
<dbReference type="AlphaFoldDB" id="A0A420YEE6"/>
<evidence type="ECO:0000313" key="2">
    <source>
        <dbReference type="EMBL" id="RKU46273.1"/>
    </source>
</evidence>
<dbReference type="Gene3D" id="1.10.510.10">
    <property type="entry name" value="Transferase(Phosphotransferase) domain 1"/>
    <property type="match status" value="1"/>
</dbReference>
<protein>
    <recommendedName>
        <fullName evidence="1">Protein kinase domain-containing protein</fullName>
    </recommendedName>
</protein>